<dbReference type="InterPro" id="IPR002938">
    <property type="entry name" value="FAD-bd"/>
</dbReference>
<dbReference type="GO" id="GO:0004497">
    <property type="term" value="F:monooxygenase activity"/>
    <property type="evidence" value="ECO:0007669"/>
    <property type="project" value="UniProtKB-KW"/>
</dbReference>
<dbReference type="PANTHER" id="PTHR45934">
    <property type="entry name" value="FAD/NAD(P)-BINDING OXIDOREDUCTASE FAMILY PROTEIN"/>
    <property type="match status" value="1"/>
</dbReference>
<evidence type="ECO:0000259" key="4">
    <source>
        <dbReference type="Pfam" id="PF01494"/>
    </source>
</evidence>
<organism evidence="5 6">
    <name type="scientific">Coccomyxa viridis</name>
    <dbReference type="NCBI Taxonomy" id="1274662"/>
    <lineage>
        <taxon>Eukaryota</taxon>
        <taxon>Viridiplantae</taxon>
        <taxon>Chlorophyta</taxon>
        <taxon>core chlorophytes</taxon>
        <taxon>Trebouxiophyceae</taxon>
        <taxon>Trebouxiophyceae incertae sedis</taxon>
        <taxon>Coccomyxaceae</taxon>
        <taxon>Coccomyxa</taxon>
    </lineage>
</organism>
<dbReference type="SUPFAM" id="SSF51905">
    <property type="entry name" value="FAD/NAD(P)-binding domain"/>
    <property type="match status" value="1"/>
</dbReference>
<comment type="similarity">
    <text evidence="3">Belongs to the 3-hydroxybenzoate 6-hydroxylase family.</text>
</comment>
<dbReference type="InterPro" id="IPR044560">
    <property type="entry name" value="MOase"/>
</dbReference>
<dbReference type="Proteomes" id="UP001314263">
    <property type="component" value="Unassembled WGS sequence"/>
</dbReference>
<feature type="domain" description="FAD-binding" evidence="4">
    <location>
        <begin position="6"/>
        <end position="326"/>
    </location>
</feature>
<dbReference type="Pfam" id="PF01494">
    <property type="entry name" value="FAD_binding_3"/>
    <property type="match status" value="1"/>
</dbReference>
<dbReference type="EMBL" id="CAUYUE010000007">
    <property type="protein sequence ID" value="CAK0782391.1"/>
    <property type="molecule type" value="Genomic_DNA"/>
</dbReference>
<accession>A0AAV1I6H6</accession>
<gene>
    <name evidence="5" type="ORF">CVIRNUC_005666</name>
</gene>
<dbReference type="PANTHER" id="PTHR45934:SF9">
    <property type="entry name" value="FAD_NAD(P)-BINDING OXIDOREDUCTASE FAMILY PROTEIN"/>
    <property type="match status" value="1"/>
</dbReference>
<evidence type="ECO:0000256" key="1">
    <source>
        <dbReference type="ARBA" id="ARBA00023002"/>
    </source>
</evidence>
<dbReference type="GO" id="GO:0071949">
    <property type="term" value="F:FAD binding"/>
    <property type="evidence" value="ECO:0007669"/>
    <property type="project" value="InterPro"/>
</dbReference>
<reference evidence="5 6" key="1">
    <citation type="submission" date="2023-10" db="EMBL/GenBank/DDBJ databases">
        <authorList>
            <person name="Maclean D."/>
            <person name="Macfadyen A."/>
        </authorList>
    </citation>
    <scope>NUCLEOTIDE SEQUENCE [LARGE SCALE GENOMIC DNA]</scope>
</reference>
<evidence type="ECO:0000256" key="2">
    <source>
        <dbReference type="ARBA" id="ARBA00023033"/>
    </source>
</evidence>
<evidence type="ECO:0000313" key="6">
    <source>
        <dbReference type="Proteomes" id="UP001314263"/>
    </source>
</evidence>
<comment type="caution">
    <text evidence="5">The sequence shown here is derived from an EMBL/GenBank/DDBJ whole genome shotgun (WGS) entry which is preliminary data.</text>
</comment>
<name>A0AAV1I6H6_9CHLO</name>
<dbReference type="AlphaFoldDB" id="A0AAV1I6H6"/>
<proteinExistence type="inferred from homology"/>
<dbReference type="PRINTS" id="PR00420">
    <property type="entry name" value="RNGMNOXGNASE"/>
</dbReference>
<dbReference type="Gene3D" id="3.50.50.60">
    <property type="entry name" value="FAD/NAD(P)-binding domain"/>
    <property type="match status" value="1"/>
</dbReference>
<evidence type="ECO:0000256" key="3">
    <source>
        <dbReference type="ARBA" id="ARBA00024018"/>
    </source>
</evidence>
<keyword evidence="1" id="KW-0560">Oxidoreductase</keyword>
<keyword evidence="2" id="KW-0503">Monooxygenase</keyword>
<protein>
    <recommendedName>
        <fullName evidence="4">FAD-binding domain-containing protein</fullName>
    </recommendedName>
</protein>
<dbReference type="InterPro" id="IPR036188">
    <property type="entry name" value="FAD/NAD-bd_sf"/>
</dbReference>
<keyword evidence="6" id="KW-1185">Reference proteome</keyword>
<sequence>MEDGLIIVVGAGIGGLATAVGLHKVGFPVKVLEKSSDLREEGASINIAVNGWRAMDALGVSDILRKQFCRIERYVAMRDSGAILKTLCIDDCANGPHENRGCIRNELVKALASALPKDTIKFGCSVETVDISDEGCKVTLASGETMACKVLVGADGSYSKVKAALGGPAAEYAGWASYRAMACFEDGIPNFKPDFNLMYGGQQGGIAGYYPLDTHRCYYFLGFQASQEEADELKKANQEGKKADLARRVKNFPKHLKEAVAGTPQDEIFINHIGDRVVEPGETWGRKLSTLIGDAAHPTTPALGQGGCMALEDGVELAAALRDAAQTAAVPWAQVPAADIERTLRDFERRRSTRCAPLVAEARENGRRITARHSWLGLFMRDFFIKRYTMEPASQFKHTLWYPASLEMPVEA</sequence>
<evidence type="ECO:0000313" key="5">
    <source>
        <dbReference type="EMBL" id="CAK0782391.1"/>
    </source>
</evidence>